<dbReference type="AlphaFoldDB" id="A0A5N6XPK2"/>
<reference evidence="1" key="1">
    <citation type="submission" date="2019-04" db="EMBL/GenBank/DDBJ databases">
        <title>Friends and foes A comparative genomics study of 23 Aspergillus species from section Flavi.</title>
        <authorList>
            <consortium name="DOE Joint Genome Institute"/>
            <person name="Kjaerbolling I."/>
            <person name="Vesth T."/>
            <person name="Frisvad J.C."/>
            <person name="Nybo J.L."/>
            <person name="Theobald S."/>
            <person name="Kildgaard S."/>
            <person name="Isbrandt T."/>
            <person name="Kuo A."/>
            <person name="Sato A."/>
            <person name="Lyhne E.K."/>
            <person name="Kogle M.E."/>
            <person name="Wiebenga A."/>
            <person name="Kun R.S."/>
            <person name="Lubbers R.J."/>
            <person name="Makela M.R."/>
            <person name="Barry K."/>
            <person name="Chovatia M."/>
            <person name="Clum A."/>
            <person name="Daum C."/>
            <person name="Haridas S."/>
            <person name="He G."/>
            <person name="LaButti K."/>
            <person name="Lipzen A."/>
            <person name="Mondo S."/>
            <person name="Riley R."/>
            <person name="Salamov A."/>
            <person name="Simmons B.A."/>
            <person name="Magnuson J.K."/>
            <person name="Henrissat B."/>
            <person name="Mortensen U.H."/>
            <person name="Larsen T.O."/>
            <person name="Devries R.P."/>
            <person name="Grigoriev I.V."/>
            <person name="Machida M."/>
            <person name="Baker S.E."/>
            <person name="Andersen M.R."/>
        </authorList>
    </citation>
    <scope>NUCLEOTIDE SEQUENCE</scope>
    <source>
        <strain evidence="1">CBS 117612</strain>
    </source>
</reference>
<accession>A0A5N6XPK2</accession>
<protein>
    <submittedName>
        <fullName evidence="1">Uncharacterized protein</fullName>
    </submittedName>
</protein>
<proteinExistence type="predicted"/>
<gene>
    <name evidence="1" type="ORF">BDV24DRAFT_169809</name>
</gene>
<dbReference type="Proteomes" id="UP000325558">
    <property type="component" value="Unassembled WGS sequence"/>
</dbReference>
<evidence type="ECO:0000313" key="1">
    <source>
        <dbReference type="EMBL" id="KAE8334818.1"/>
    </source>
</evidence>
<name>A0A5N6XPK2_9EURO</name>
<dbReference type="EMBL" id="ML737244">
    <property type="protein sequence ID" value="KAE8334818.1"/>
    <property type="molecule type" value="Genomic_DNA"/>
</dbReference>
<sequence>MPRPCVKSVSAPIFCNDLQKVSLWDLLPDLDDVNVILPYGDDQNPQTQESLLRRVIKDENIVVLSELMKYNNLIVTQEDLKEAKRSKVYYIRDENFGICKDLMWMSGMSGDNKCGTLCPDIRAPMRTAEDYVNQSFKNFDRGDAVFSVAYDNYFRRKIIPDYIQTKDYICELIETYKIYEGAHPNISQRLADARLLRRLFVCELNAKLNCDDYNRIALDSLKKNCIIALAWAILWPGRIENWIPTQSDEVARRLELDPFHMITNQDEKMLLEQSALVGRYIRALAIIHGKHVLSDEELIRLHLRVRHPLDCENDNKKELLGPRFSILVSLIRDNKENSNILCPPTLDREMVFNQTYILLANMGFCKGLPAGIPKETWRSLKDTLDRVTKDKDISLQNSLGPPIWKALKGSVERHRLHIPEYTCSWCLLDSDIAVWWPGRGFLEYVKALIHGSDA</sequence>
<dbReference type="OrthoDB" id="10541970at2759"/>
<organism evidence="1">
    <name type="scientific">Aspergillus arachidicola</name>
    <dbReference type="NCBI Taxonomy" id="656916"/>
    <lineage>
        <taxon>Eukaryota</taxon>
        <taxon>Fungi</taxon>
        <taxon>Dikarya</taxon>
        <taxon>Ascomycota</taxon>
        <taxon>Pezizomycotina</taxon>
        <taxon>Eurotiomycetes</taxon>
        <taxon>Eurotiomycetidae</taxon>
        <taxon>Eurotiales</taxon>
        <taxon>Aspergillaceae</taxon>
        <taxon>Aspergillus</taxon>
        <taxon>Aspergillus subgen. Circumdati</taxon>
    </lineage>
</organism>